<dbReference type="OrthoDB" id="1466970at2"/>
<evidence type="ECO:0000313" key="2">
    <source>
        <dbReference type="EMBL" id="TYA58945.1"/>
    </source>
</evidence>
<feature type="transmembrane region" description="Helical" evidence="1">
    <location>
        <begin position="7"/>
        <end position="25"/>
    </location>
</feature>
<sequence>MKLIQRVGYYLGGFSIGLVVLAVFLNGKKVSCNYGPESRVIKNINLKQIKYSNIIDSAILKKEIDSLEIRGLLLTGDINFSKSETRKEPCGIYAIEGEINKKELLILVENCDSIATIQDLIWE</sequence>
<evidence type="ECO:0000313" key="3">
    <source>
        <dbReference type="Proteomes" id="UP000324550"/>
    </source>
</evidence>
<keyword evidence="1" id="KW-0472">Membrane</keyword>
<dbReference type="Proteomes" id="UP000324550">
    <property type="component" value="Unassembled WGS sequence"/>
</dbReference>
<organism evidence="2 3">
    <name type="scientific">Formosa maritima</name>
    <dbReference type="NCBI Taxonomy" id="2592046"/>
    <lineage>
        <taxon>Bacteria</taxon>
        <taxon>Pseudomonadati</taxon>
        <taxon>Bacteroidota</taxon>
        <taxon>Flavobacteriia</taxon>
        <taxon>Flavobacteriales</taxon>
        <taxon>Flavobacteriaceae</taxon>
        <taxon>Formosa</taxon>
    </lineage>
</organism>
<protein>
    <submittedName>
        <fullName evidence="2">DUF4258 domain-containing protein</fullName>
    </submittedName>
</protein>
<dbReference type="EMBL" id="VSFC01000012">
    <property type="protein sequence ID" value="TYA58945.1"/>
    <property type="molecule type" value="Genomic_DNA"/>
</dbReference>
<dbReference type="RefSeq" id="WP_148452718.1">
    <property type="nucleotide sequence ID" value="NZ_VSFC01000012.1"/>
</dbReference>
<accession>A0A5D0GIU8</accession>
<keyword evidence="1" id="KW-1133">Transmembrane helix</keyword>
<reference evidence="2 3" key="1">
    <citation type="submission" date="2019-08" db="EMBL/GenBank/DDBJ databases">
        <title>Formosa sediminis sp. nov., isolated from marine sediment.</title>
        <authorList>
            <person name="Cao W.R."/>
        </authorList>
    </citation>
    <scope>NUCLEOTIDE SEQUENCE [LARGE SCALE GENOMIC DNA]</scope>
    <source>
        <strain evidence="2 3">1494</strain>
    </source>
</reference>
<name>A0A5D0GIU8_9FLAO</name>
<dbReference type="AlphaFoldDB" id="A0A5D0GIU8"/>
<proteinExistence type="predicted"/>
<gene>
    <name evidence="2" type="ORF">FVF61_02005</name>
</gene>
<comment type="caution">
    <text evidence="2">The sequence shown here is derived from an EMBL/GenBank/DDBJ whole genome shotgun (WGS) entry which is preliminary data.</text>
</comment>
<keyword evidence="3" id="KW-1185">Reference proteome</keyword>
<keyword evidence="1" id="KW-0812">Transmembrane</keyword>
<evidence type="ECO:0000256" key="1">
    <source>
        <dbReference type="SAM" id="Phobius"/>
    </source>
</evidence>